<evidence type="ECO:0000313" key="1">
    <source>
        <dbReference type="EMBL" id="HAW75413.1"/>
    </source>
</evidence>
<dbReference type="EMBL" id="DNAN01000232">
    <property type="protein sequence ID" value="HAW75413.1"/>
    <property type="molecule type" value="Genomic_DNA"/>
</dbReference>
<gene>
    <name evidence="1" type="ORF">DCW74_06720</name>
</gene>
<sequence>MRKYSEHGRSDFKLKKLTDAIKRNKDILGHVFLFLSEEPPNASAAQEAFEEICPDDQICLWSVSPTAGGIWDRWERDALKHGRLDATDAYAVYERRSRVA</sequence>
<reference evidence="1 2" key="1">
    <citation type="journal article" date="2018" name="Nat. Biotechnol.">
        <title>A standardized bacterial taxonomy based on genome phylogeny substantially revises the tree of life.</title>
        <authorList>
            <person name="Parks D.H."/>
            <person name="Chuvochina M."/>
            <person name="Waite D.W."/>
            <person name="Rinke C."/>
            <person name="Skarshewski A."/>
            <person name="Chaumeil P.A."/>
            <person name="Hugenholtz P."/>
        </authorList>
    </citation>
    <scope>NUCLEOTIDE SEQUENCE [LARGE SCALE GENOMIC DNA]</scope>
    <source>
        <strain evidence="1">UBA11978</strain>
    </source>
</reference>
<accession>A0A350P296</accession>
<organism evidence="1 2">
    <name type="scientific">Alteromonas australica</name>
    <dbReference type="NCBI Taxonomy" id="589873"/>
    <lineage>
        <taxon>Bacteria</taxon>
        <taxon>Pseudomonadati</taxon>
        <taxon>Pseudomonadota</taxon>
        <taxon>Gammaproteobacteria</taxon>
        <taxon>Alteromonadales</taxon>
        <taxon>Alteromonadaceae</taxon>
        <taxon>Alteromonas/Salinimonas group</taxon>
        <taxon>Alteromonas</taxon>
    </lineage>
</organism>
<name>A0A350P296_9ALTE</name>
<protein>
    <submittedName>
        <fullName evidence="1">Uncharacterized protein</fullName>
    </submittedName>
</protein>
<evidence type="ECO:0000313" key="2">
    <source>
        <dbReference type="Proteomes" id="UP000263517"/>
    </source>
</evidence>
<dbReference type="Proteomes" id="UP000263517">
    <property type="component" value="Unassembled WGS sequence"/>
</dbReference>
<dbReference type="AlphaFoldDB" id="A0A350P296"/>
<proteinExistence type="predicted"/>
<comment type="caution">
    <text evidence="1">The sequence shown here is derived from an EMBL/GenBank/DDBJ whole genome shotgun (WGS) entry which is preliminary data.</text>
</comment>